<reference evidence="1 2" key="1">
    <citation type="submission" date="2018-10" db="EMBL/GenBank/DDBJ databases">
        <title>Genomic Encyclopedia of Archaeal and Bacterial Type Strains, Phase II (KMG-II): from individual species to whole genera.</title>
        <authorList>
            <person name="Goeker M."/>
        </authorList>
    </citation>
    <scope>NUCLEOTIDE SEQUENCE [LARGE SCALE GENOMIC DNA]</scope>
    <source>
        <strain evidence="1 2">DSM 29317</strain>
    </source>
</reference>
<dbReference type="AlphaFoldDB" id="A0A497YPS6"/>
<comment type="caution">
    <text evidence="1">The sequence shown here is derived from an EMBL/GenBank/DDBJ whole genome shotgun (WGS) entry which is preliminary data.</text>
</comment>
<proteinExistence type="predicted"/>
<dbReference type="RefSeq" id="WP_010438700.1">
    <property type="nucleotide sequence ID" value="NZ_AEYW01000005.1"/>
</dbReference>
<evidence type="ECO:0000313" key="2">
    <source>
        <dbReference type="Proteomes" id="UP000271700"/>
    </source>
</evidence>
<gene>
    <name evidence="1" type="ORF">CLV75_4275</name>
</gene>
<protein>
    <submittedName>
        <fullName evidence="1">Uncharacterized protein</fullName>
    </submittedName>
</protein>
<dbReference type="Proteomes" id="UP000271700">
    <property type="component" value="Unassembled WGS sequence"/>
</dbReference>
<sequence>MSIDFPNWPPEPYNSDSWPPPWLRFEREYPNSERRSRLISHSDAPYIAIATDEETDRETLGAIASDYLDKVEDYLTSHGQSLNWPEGWGGNQFNDNAKAGNWDLVHWLNIWPPVDSGANDNPPQIASWNLSRDELHRLPATIVMVATEFINDQGEPAEFSIGVSIPMLVEETDGGKLRVIIRSFTAEYPVVSQQSWSTVDAKAAFPSREERQIELGALTNDLVNYPSDILNQIGAAASVEPRSIDLEQIFILSDVDPDFLEEPVVIETVSKALGSIERFPNRLSYSVTNKIKAIPIGGAQQRQFHFELLSTETCPLITHVGEGEAKIWTQVPPASKLPFDPANPALPYDWDRRRPTRTDDFLDRFRELGKLTNGNELTLEDLGFRVRRCPDFVPGDQDGLGNPGPTKVLRLPANKEILLRSNEYSALLAYVNCVEFFDLLRSFGIILDDFVVRAERDIQIFYRYGIAPGPGKDGRTVNAQVAYDCKSDAATLPTIRMNLALAELTRWDRPLNSDGERTWAQPLGLATDKRWMLHEFGHYLLAARLGKLEFDFAHSAGDAMAAIVCDPESRLADPRNGVAESYRGITFPFVFSTRRHDRSPTLGWAWYGELNRSVIESPPTGCDDLKGYLTEQILSTTLFRLYRALGGDSMDADAPDVYLRQRASFVTVYLLVRAIQSFGQSPSRAEMLELAIEQIDRLQAGVIEMPPIPDLPNNLPQPDCWKGGMVHKVVRWSFETQGMFVENLEETHNGMGKAPDVDVYIEDSRPLREMVNGSWFNFGVGSYCPVSLDWRDDAQWTMPDQVIFGNRGSVTAEGCTLRRWYGVVFNPEEDWGLSSIIIWLPLFSQEDNLPDIGAGDRRVLPFNDEGEALAEIERIVNADRPQGSTAYGLALYEITCPDDRANTDPLQSLGVAVGTTSSNLPKTPRALTDLVANDNNLGLRVIRFI</sequence>
<dbReference type="EMBL" id="RCCT01000010">
    <property type="protein sequence ID" value="RLJ97930.1"/>
    <property type="molecule type" value="Genomic_DNA"/>
</dbReference>
<dbReference type="OrthoDB" id="7667294at2"/>
<name>A0A497YPS6_9RHOB</name>
<accession>A0A497YPS6</accession>
<dbReference type="STRING" id="981384.GCA_000192475_03570"/>
<evidence type="ECO:0000313" key="1">
    <source>
        <dbReference type="EMBL" id="RLJ97930.1"/>
    </source>
</evidence>
<organism evidence="1 2">
    <name type="scientific">Ruegeria conchae</name>
    <dbReference type="NCBI Taxonomy" id="981384"/>
    <lineage>
        <taxon>Bacteria</taxon>
        <taxon>Pseudomonadati</taxon>
        <taxon>Pseudomonadota</taxon>
        <taxon>Alphaproteobacteria</taxon>
        <taxon>Rhodobacterales</taxon>
        <taxon>Roseobacteraceae</taxon>
        <taxon>Ruegeria</taxon>
    </lineage>
</organism>
<keyword evidence="2" id="KW-1185">Reference proteome</keyword>